<dbReference type="OrthoDB" id="6693298at2759"/>
<dbReference type="GO" id="GO:0004197">
    <property type="term" value="F:cysteine-type endopeptidase activity"/>
    <property type="evidence" value="ECO:0007669"/>
    <property type="project" value="InterPro"/>
</dbReference>
<evidence type="ECO:0000313" key="6">
    <source>
        <dbReference type="Proteomes" id="UP000494165"/>
    </source>
</evidence>
<evidence type="ECO:0000256" key="2">
    <source>
        <dbReference type="ARBA" id="ARBA00023043"/>
    </source>
</evidence>
<evidence type="ECO:0000259" key="4">
    <source>
        <dbReference type="Pfam" id="PF00656"/>
    </source>
</evidence>
<dbReference type="GO" id="GO:0006508">
    <property type="term" value="P:proteolysis"/>
    <property type="evidence" value="ECO:0007669"/>
    <property type="project" value="InterPro"/>
</dbReference>
<dbReference type="Pfam" id="PF13857">
    <property type="entry name" value="Ank_5"/>
    <property type="match status" value="1"/>
</dbReference>
<dbReference type="InterPro" id="IPR011600">
    <property type="entry name" value="Pept_C14_caspase"/>
</dbReference>
<reference evidence="5 6" key="1">
    <citation type="submission" date="2020-04" db="EMBL/GenBank/DDBJ databases">
        <authorList>
            <person name="Alioto T."/>
            <person name="Alioto T."/>
            <person name="Gomez Garrido J."/>
        </authorList>
    </citation>
    <scope>NUCLEOTIDE SEQUENCE [LARGE SCALE GENOMIC DNA]</scope>
</reference>
<proteinExistence type="predicted"/>
<dbReference type="Proteomes" id="UP000494165">
    <property type="component" value="Unassembled WGS sequence"/>
</dbReference>
<dbReference type="EMBL" id="CADEPI010000343">
    <property type="protein sequence ID" value="CAB3384229.1"/>
    <property type="molecule type" value="Genomic_DNA"/>
</dbReference>
<dbReference type="PANTHER" id="PTHR24198">
    <property type="entry name" value="ANKYRIN REPEAT AND PROTEIN KINASE DOMAIN-CONTAINING PROTEIN"/>
    <property type="match status" value="1"/>
</dbReference>
<feature type="domain" description="Peptidase C14 caspase" evidence="4">
    <location>
        <begin position="46"/>
        <end position="255"/>
    </location>
</feature>
<dbReference type="SMART" id="SM00248">
    <property type="entry name" value="ANK"/>
    <property type="match status" value="18"/>
</dbReference>
<evidence type="ECO:0000256" key="3">
    <source>
        <dbReference type="PROSITE-ProRule" id="PRU00023"/>
    </source>
</evidence>
<evidence type="ECO:0000313" key="5">
    <source>
        <dbReference type="EMBL" id="CAB3384229.1"/>
    </source>
</evidence>
<feature type="repeat" description="ANK" evidence="3">
    <location>
        <begin position="1255"/>
        <end position="1287"/>
    </location>
</feature>
<dbReference type="InterPro" id="IPR029030">
    <property type="entry name" value="Caspase-like_dom_sf"/>
</dbReference>
<feature type="repeat" description="ANK" evidence="3">
    <location>
        <begin position="1288"/>
        <end position="1311"/>
    </location>
</feature>
<name>A0A8S1DP97_9INSE</name>
<dbReference type="InterPro" id="IPR002110">
    <property type="entry name" value="Ankyrin_rpt"/>
</dbReference>
<keyword evidence="6" id="KW-1185">Reference proteome</keyword>
<dbReference type="SUPFAM" id="SSF48403">
    <property type="entry name" value="Ankyrin repeat"/>
    <property type="match status" value="3"/>
</dbReference>
<feature type="repeat" description="ANK" evidence="3">
    <location>
        <begin position="1587"/>
        <end position="1621"/>
    </location>
</feature>
<keyword evidence="2 3" id="KW-0040">ANK repeat</keyword>
<dbReference type="Gene3D" id="3.40.50.300">
    <property type="entry name" value="P-loop containing nucleotide triphosphate hydrolases"/>
    <property type="match status" value="1"/>
</dbReference>
<dbReference type="PROSITE" id="PS50088">
    <property type="entry name" value="ANK_REPEAT"/>
    <property type="match status" value="6"/>
</dbReference>
<evidence type="ECO:0000256" key="1">
    <source>
        <dbReference type="ARBA" id="ARBA00022737"/>
    </source>
</evidence>
<dbReference type="SUPFAM" id="SSF52129">
    <property type="entry name" value="Caspase-like"/>
    <property type="match status" value="1"/>
</dbReference>
<dbReference type="PRINTS" id="PR01415">
    <property type="entry name" value="ANKYRIN"/>
</dbReference>
<feature type="repeat" description="ANK" evidence="3">
    <location>
        <begin position="1436"/>
        <end position="1468"/>
    </location>
</feature>
<dbReference type="Pfam" id="PF00656">
    <property type="entry name" value="Peptidase_C14"/>
    <property type="match status" value="1"/>
</dbReference>
<gene>
    <name evidence="5" type="ORF">CLODIP_2_CD03167</name>
</gene>
<organism evidence="5 6">
    <name type="scientific">Cloeon dipterum</name>
    <dbReference type="NCBI Taxonomy" id="197152"/>
    <lineage>
        <taxon>Eukaryota</taxon>
        <taxon>Metazoa</taxon>
        <taxon>Ecdysozoa</taxon>
        <taxon>Arthropoda</taxon>
        <taxon>Hexapoda</taxon>
        <taxon>Insecta</taxon>
        <taxon>Pterygota</taxon>
        <taxon>Palaeoptera</taxon>
        <taxon>Ephemeroptera</taxon>
        <taxon>Pisciforma</taxon>
        <taxon>Baetidae</taxon>
        <taxon>Cloeon</taxon>
    </lineage>
</organism>
<dbReference type="InterPro" id="IPR027417">
    <property type="entry name" value="P-loop_NTPase"/>
</dbReference>
<feature type="repeat" description="ANK" evidence="3">
    <location>
        <begin position="1336"/>
        <end position="1368"/>
    </location>
</feature>
<dbReference type="InterPro" id="IPR036770">
    <property type="entry name" value="Ankyrin_rpt-contain_sf"/>
</dbReference>
<dbReference type="Gene3D" id="1.25.40.20">
    <property type="entry name" value="Ankyrin repeat-containing domain"/>
    <property type="match status" value="5"/>
</dbReference>
<dbReference type="PROSITE" id="PS50297">
    <property type="entry name" value="ANK_REP_REGION"/>
    <property type="match status" value="5"/>
</dbReference>
<dbReference type="Gene3D" id="3.40.50.1460">
    <property type="match status" value="1"/>
</dbReference>
<comment type="caution">
    <text evidence="5">The sequence shown here is derived from an EMBL/GenBank/DDBJ whole genome shotgun (WGS) entry which is preliminary data.</text>
</comment>
<sequence>MEALQIIVEEGKNKGRPKGPANLGYFVSNCQTSINADNVSVLVVHYNFENAKNKNLFRKGDSQDVENLEITFKLNRNCNFRSILSPEKGQLLQLLANQEELLRLFGSSDVPSVFVLYILSHGYRDGKIFTDHYQNEDPNDFISFTTTEIFDSLKKLTGFHDCLKFINFGPCRGELTDAVFVAKHKNIPFKNEHSCRITYHPLMRNMIVFFSTVETTKAKRDQSGTTFTRLTCQVLNSLEKDESLINVLTTIQNESHKYVDIMESKYTGQTPEVKMFSQDRSFVISKISLPSNYSSCTTTDAVGLINKRKREFYSWKSSSGENLRHRLAFLFSTEPNEQLKEIKRSLSQNLNFETSERMLSGKPWTSVNEASRLGSNIGCIFLILFGKVSEHKDTSEVCVQVDRRETAVSEILREFIGPKNDQWIGKPKILFLVSQETSSFDDIGSSQTKLEISATNHSGWLVLVLHGKATLQKLIEIFKGPELKKERSLQDMLANLLISESKENRDLLNSTLQYLLNFPDWPSSLKRNVTEIEFLAKATHNPPEEVAKSIENKQCVVFLDGFDEIHPQNQEKMLKVIEALEKKQLSVWIGTRPHALDAIRKRTSKAVLQETGKSRDECELFIDNFASKDILENPLHLSLVAQCGAEGNLYQIYNQVLRHKVELSLIRNGYDKNNKVKFQEELDFALERLQEIASFHIRGVKPTGDTREDLEEINCYGIATFENNKVIFIHQTFAEFLAARHFLREINEVGDCESQTSIEETASVFYEQTFWWCRKFVDLFYSTVLNDEEKIEEHRASILPVMKLDPDRFIQLIARYGWVNIFKMVFPRIAFHVNQEGNFISVTKDKTLLVKAIDGAVEIAIMLLDTDLINSDEELLIILPYLLKSVAESNATLFFEKLKEKHPRLPEMMRSRRFLIDAGVMAARKNCGEILDMLLHNGVDVDCFNIIHGNALNCAIKNRAMKCVEVLLRHGAKLAIESSGDNWDPLMLAILENNLELVKFFLEENISGPQRNKDSFETNELKAFQFSIQRGKKEIAKLLLEKSPSLKNSYEGCPLQYSAKHGYFSMCQWLVDEAGFDVNTLRPSGEPKDWSLHDNICMDYFLLLQKSDINRTDERGKTALHCAAEHGYLERVQQLIHAGANIRAVDENGWNAFHFACKCNIDNHKEKVIRLLHSTDSQLAKEKTKSGETGLHILPKFSNSHLFEKMRFLIEDIGVDVRAEDNSGCTALLTAVHEGKDCVDYLMTKDINLEVKNNRGQTYLHLAAQRGDLEAMQTWIELGGDLDVIDDEGSTALHFAARGGHLQFVNGFLDHIAKYAENSVESVLEKSARVNRCDNFGRTALQFAVSSKNVDLVQMLLDIGADLTLTDLEGKNAMHYAVNNERMLRFIIEKNGYLVKERLKNGNSILHLAIRSSYQTDKFLWLVEQCEIDLNATNSEGETPLLLACKMRKWIIAKILLARNVDIHLQDKKGRTALHYAVYLESKSWDNDYKLEHTDAFDLMQELCKRGADLALTDNDGMNAFHHAITHFHMALFIHEINGELVKQRLKNGDTTLHLAIKTISLLNDNVILILWLLEQDDVDLNARNAFNETPLILACKEWHWNRKIAELLMSKNVDVSIRDNEGKSAQDYIETFGATHLLQED</sequence>
<feature type="repeat" description="ANK" evidence="3">
    <location>
        <begin position="1115"/>
        <end position="1147"/>
    </location>
</feature>
<protein>
    <recommendedName>
        <fullName evidence="4">Peptidase C14 caspase domain-containing protein</fullName>
    </recommendedName>
</protein>
<keyword evidence="1" id="KW-0677">Repeat</keyword>
<dbReference type="Pfam" id="PF12796">
    <property type="entry name" value="Ank_2"/>
    <property type="match status" value="4"/>
</dbReference>
<dbReference type="PANTHER" id="PTHR24198:SF165">
    <property type="entry name" value="ANKYRIN REPEAT-CONTAINING PROTEIN-RELATED"/>
    <property type="match status" value="1"/>
</dbReference>
<accession>A0A8S1DP97</accession>